<dbReference type="AlphaFoldDB" id="A0A2D4HJ10"/>
<keyword evidence="1" id="KW-0812">Transmembrane</keyword>
<organism evidence="2">
    <name type="scientific">Micrurus lemniscatus lemniscatus</name>
    <dbReference type="NCBI Taxonomy" id="129467"/>
    <lineage>
        <taxon>Eukaryota</taxon>
        <taxon>Metazoa</taxon>
        <taxon>Chordata</taxon>
        <taxon>Craniata</taxon>
        <taxon>Vertebrata</taxon>
        <taxon>Euteleostomi</taxon>
        <taxon>Lepidosauria</taxon>
        <taxon>Squamata</taxon>
        <taxon>Bifurcata</taxon>
        <taxon>Unidentata</taxon>
        <taxon>Episquamata</taxon>
        <taxon>Toxicofera</taxon>
        <taxon>Serpentes</taxon>
        <taxon>Colubroidea</taxon>
        <taxon>Elapidae</taxon>
        <taxon>Elapinae</taxon>
        <taxon>Micrurus</taxon>
    </lineage>
</organism>
<accession>A0A2D4HJ10</accession>
<dbReference type="EMBL" id="IACK01037973">
    <property type="protein sequence ID" value="LAA71939.1"/>
    <property type="molecule type" value="Transcribed_RNA"/>
</dbReference>
<feature type="transmembrane region" description="Helical" evidence="1">
    <location>
        <begin position="96"/>
        <end position="115"/>
    </location>
</feature>
<reference evidence="2" key="2">
    <citation type="submission" date="2017-11" db="EMBL/GenBank/DDBJ databases">
        <title>Coralsnake Venomics: Analyses of Venom Gland Transcriptomes and Proteomes of Six Brazilian Taxa.</title>
        <authorList>
            <person name="Aird S.D."/>
            <person name="Jorge da Silva N."/>
            <person name="Qiu L."/>
            <person name="Villar-Briones A."/>
            <person name="Aparecida-Saddi V."/>
            <person name="Campos-Telles M.P."/>
            <person name="Grau M."/>
            <person name="Mikheyev A.S."/>
        </authorList>
    </citation>
    <scope>NUCLEOTIDE SEQUENCE</scope>
    <source>
        <tissue evidence="2">Venom_gland</tissue>
    </source>
</reference>
<evidence type="ECO:0000256" key="1">
    <source>
        <dbReference type="SAM" id="Phobius"/>
    </source>
</evidence>
<evidence type="ECO:0000313" key="2">
    <source>
        <dbReference type="EMBL" id="LAA71939.1"/>
    </source>
</evidence>
<keyword evidence="1" id="KW-0472">Membrane</keyword>
<name>A0A2D4HJ10_MICLE</name>
<sequence length="145" mass="16491">MRAHKKKRRPCPLPSLCFAAWLKAKLVGPTGQLLLEEQMGKPKIKKRVVVCREEKAANLALRVKNSIHSHDTVASTVSLMQKEDPSQNTGLQMGRVVVCVCGGNVMWYVCLYIYFTCIPKAQPFPTTFSCYCFKKDQQVKRVHMF</sequence>
<protein>
    <submittedName>
        <fullName evidence="2">Uncharacterized protein</fullName>
    </submittedName>
</protein>
<keyword evidence="1" id="KW-1133">Transmembrane helix</keyword>
<reference evidence="2" key="1">
    <citation type="submission" date="2017-07" db="EMBL/GenBank/DDBJ databases">
        <authorList>
            <person name="Mikheyev A."/>
            <person name="Grau M."/>
        </authorList>
    </citation>
    <scope>NUCLEOTIDE SEQUENCE</scope>
    <source>
        <tissue evidence="2">Venom_gland</tissue>
    </source>
</reference>
<proteinExistence type="predicted"/>